<organism evidence="1">
    <name type="scientific">marine sediment metagenome</name>
    <dbReference type="NCBI Taxonomy" id="412755"/>
    <lineage>
        <taxon>unclassified sequences</taxon>
        <taxon>metagenomes</taxon>
        <taxon>ecological metagenomes</taxon>
    </lineage>
</organism>
<protein>
    <submittedName>
        <fullName evidence="1">Uncharacterized protein</fullName>
    </submittedName>
</protein>
<proteinExistence type="predicted"/>
<name>X1KIL7_9ZZZZ</name>
<sequence>MWVARFKIWHKNCLLRPRCIKYQITDLVYLINSWKEKNKFYYTELHILQGTEENKKKFIRDLKKEKSIKKLEQRGNYIFTLNEEPLERQYYSPVFDPQIIQVRPVIQRSDGYEDWEIASWDREALMKIMGVPVFETEIKSVKQEKISDIFFPHIFPKLS</sequence>
<gene>
    <name evidence="1" type="ORF">S03H2_57519</name>
</gene>
<feature type="non-terminal residue" evidence="1">
    <location>
        <position position="159"/>
    </location>
</feature>
<dbReference type="AlphaFoldDB" id="X1KIL7"/>
<reference evidence="1" key="1">
    <citation type="journal article" date="2014" name="Front. Microbiol.">
        <title>High frequency of phylogenetically diverse reductive dehalogenase-homologous genes in deep subseafloor sedimentary metagenomes.</title>
        <authorList>
            <person name="Kawai M."/>
            <person name="Futagami T."/>
            <person name="Toyoda A."/>
            <person name="Takaki Y."/>
            <person name="Nishi S."/>
            <person name="Hori S."/>
            <person name="Arai W."/>
            <person name="Tsubouchi T."/>
            <person name="Morono Y."/>
            <person name="Uchiyama I."/>
            <person name="Ito T."/>
            <person name="Fujiyama A."/>
            <person name="Inagaki F."/>
            <person name="Takami H."/>
        </authorList>
    </citation>
    <scope>NUCLEOTIDE SEQUENCE</scope>
    <source>
        <strain evidence="1">Expedition CK06-06</strain>
    </source>
</reference>
<dbReference type="EMBL" id="BARU01036873">
    <property type="protein sequence ID" value="GAH81918.1"/>
    <property type="molecule type" value="Genomic_DNA"/>
</dbReference>
<accession>X1KIL7</accession>
<evidence type="ECO:0000313" key="1">
    <source>
        <dbReference type="EMBL" id="GAH81918.1"/>
    </source>
</evidence>
<comment type="caution">
    <text evidence="1">The sequence shown here is derived from an EMBL/GenBank/DDBJ whole genome shotgun (WGS) entry which is preliminary data.</text>
</comment>